<dbReference type="CDD" id="cd03801">
    <property type="entry name" value="GT4_PimA-like"/>
    <property type="match status" value="1"/>
</dbReference>
<keyword evidence="3" id="KW-1185">Reference proteome</keyword>
<dbReference type="AlphaFoldDB" id="A0A934VUY5"/>
<dbReference type="GO" id="GO:0016757">
    <property type="term" value="F:glycosyltransferase activity"/>
    <property type="evidence" value="ECO:0007669"/>
    <property type="project" value="TreeGrafter"/>
</dbReference>
<dbReference type="SUPFAM" id="SSF53756">
    <property type="entry name" value="UDP-Glycosyltransferase/glycogen phosphorylase"/>
    <property type="match status" value="1"/>
</dbReference>
<name>A0A934VUY5_9BACT</name>
<dbReference type="Pfam" id="PF13692">
    <property type="entry name" value="Glyco_trans_1_4"/>
    <property type="match status" value="1"/>
</dbReference>
<dbReference type="PANTHER" id="PTHR46401">
    <property type="entry name" value="GLYCOSYLTRANSFERASE WBBK-RELATED"/>
    <property type="match status" value="1"/>
</dbReference>
<dbReference type="RefSeq" id="WP_200267273.1">
    <property type="nucleotide sequence ID" value="NZ_JAENIJ010000003.1"/>
</dbReference>
<dbReference type="PANTHER" id="PTHR46401:SF2">
    <property type="entry name" value="GLYCOSYLTRANSFERASE WBBK-RELATED"/>
    <property type="match status" value="1"/>
</dbReference>
<dbReference type="EMBL" id="JAENIJ010000003">
    <property type="protein sequence ID" value="MBK1881243.1"/>
    <property type="molecule type" value="Genomic_DNA"/>
</dbReference>
<comment type="caution">
    <text evidence="2">The sequence shown here is derived from an EMBL/GenBank/DDBJ whole genome shotgun (WGS) entry which is preliminary data.</text>
</comment>
<dbReference type="Proteomes" id="UP000603141">
    <property type="component" value="Unassembled WGS sequence"/>
</dbReference>
<dbReference type="Gene3D" id="3.40.50.2000">
    <property type="entry name" value="Glycogen Phosphorylase B"/>
    <property type="match status" value="2"/>
</dbReference>
<proteinExistence type="predicted"/>
<gene>
    <name evidence="2" type="ORF">JIN85_02385</name>
</gene>
<organism evidence="2 3">
    <name type="scientific">Luteolibacter pohnpeiensis</name>
    <dbReference type="NCBI Taxonomy" id="454153"/>
    <lineage>
        <taxon>Bacteria</taxon>
        <taxon>Pseudomonadati</taxon>
        <taxon>Verrucomicrobiota</taxon>
        <taxon>Verrucomicrobiia</taxon>
        <taxon>Verrucomicrobiales</taxon>
        <taxon>Verrucomicrobiaceae</taxon>
        <taxon>Luteolibacter</taxon>
    </lineage>
</organism>
<protein>
    <submittedName>
        <fullName evidence="2">Glycosyltransferase family 4 protein</fullName>
    </submittedName>
</protein>
<evidence type="ECO:0000313" key="3">
    <source>
        <dbReference type="Proteomes" id="UP000603141"/>
    </source>
</evidence>
<accession>A0A934VUY5</accession>
<sequence>MPYSNRQLPIQNAVFLVRADPIICGHSTEARNLAEAALALGMENVHIVSYPISTLEESSLPLKPLETISPYSPGITVDRPDPLGDYKVLDGRLGLGIGGHLVDLLHRLPGETMLMDLYLVPHGQMVMQAVNSFRLSGCSSSVYTVGEAVGSDITNVVGNALAEGRLGAAQILLSNYLEHDLPVAVSRFTKDLIIAAGREVDSHLGTLFTGQLEQRVGISYPAIDTAAYLEIEKQPDRVDEVLKNRGLERDGYVMFLSRIAPAKGVDDLLAAWRNCRLRGAKKLIICGNGPSKALIRELASDMPDVLVLDDVSDAEKGALMHACYAWCLPSKPRTEFVETFGIAVAEKMLAGGLGPVITTRTGGIPEASGGHCLEHEPGDVEGLQSCLNQVAQMSDQQRADLSAKARAFALRFDRKEILVNLVDRAASQVEAA</sequence>
<evidence type="ECO:0000313" key="2">
    <source>
        <dbReference type="EMBL" id="MBK1881243.1"/>
    </source>
</evidence>
<dbReference type="GO" id="GO:0009103">
    <property type="term" value="P:lipopolysaccharide biosynthetic process"/>
    <property type="evidence" value="ECO:0007669"/>
    <property type="project" value="TreeGrafter"/>
</dbReference>
<evidence type="ECO:0000256" key="1">
    <source>
        <dbReference type="ARBA" id="ARBA00022679"/>
    </source>
</evidence>
<keyword evidence="1" id="KW-0808">Transferase</keyword>
<reference evidence="2" key="1">
    <citation type="submission" date="2021-01" db="EMBL/GenBank/DDBJ databases">
        <title>Modified the classification status of verrucomicrobia.</title>
        <authorList>
            <person name="Feng X."/>
        </authorList>
    </citation>
    <scope>NUCLEOTIDE SEQUENCE</scope>
    <source>
        <strain evidence="2">KCTC 22041</strain>
    </source>
</reference>